<keyword evidence="5 15" id="KW-0479">Metal-binding</keyword>
<comment type="subunit">
    <text evidence="15">Component of the periplasmic nitrate reductase NapAB complex composed of NapA and NapB.</text>
</comment>
<dbReference type="PROSITE" id="PS51669">
    <property type="entry name" value="4FE4S_MOW_BIS_MGD"/>
    <property type="match status" value="1"/>
</dbReference>
<dbReference type="InterPro" id="IPR006963">
    <property type="entry name" value="Mopterin_OxRdtase_4Fe-4S_dom"/>
</dbReference>
<evidence type="ECO:0000256" key="4">
    <source>
        <dbReference type="ARBA" id="ARBA00022505"/>
    </source>
</evidence>
<dbReference type="SMART" id="SM00926">
    <property type="entry name" value="Molybdop_Fe4S4"/>
    <property type="match status" value="1"/>
</dbReference>
<evidence type="ECO:0000313" key="18">
    <source>
        <dbReference type="EMBL" id="PSJ48100.1"/>
    </source>
</evidence>
<evidence type="ECO:0000256" key="9">
    <source>
        <dbReference type="ARBA" id="ARBA00023002"/>
    </source>
</evidence>
<feature type="binding site" evidence="15">
    <location>
        <begin position="245"/>
        <end position="249"/>
    </location>
    <ligand>
        <name>Mo-bis(molybdopterin guanine dinucleotide)</name>
        <dbReference type="ChEBI" id="CHEBI:60539"/>
    </ligand>
</feature>
<feature type="binding site" evidence="15">
    <location>
        <position position="181"/>
    </location>
    <ligand>
        <name>Mo-bis(molybdopterin guanine dinucleotide)</name>
        <dbReference type="ChEBI" id="CHEBI:60539"/>
    </ligand>
</feature>
<dbReference type="GO" id="GO:0016020">
    <property type="term" value="C:membrane"/>
    <property type="evidence" value="ECO:0007669"/>
    <property type="project" value="TreeGrafter"/>
</dbReference>
<accession>A0A2P7RD46</accession>
<feature type="binding site" evidence="15">
    <location>
        <position position="55"/>
    </location>
    <ligand>
        <name>[4Fe-4S] cluster</name>
        <dbReference type="ChEBI" id="CHEBI:49883"/>
    </ligand>
</feature>
<feature type="binding site" evidence="15">
    <location>
        <position position="378"/>
    </location>
    <ligand>
        <name>Mo-bis(molybdopterin guanine dinucleotide)</name>
        <dbReference type="ChEBI" id="CHEBI:60539"/>
    </ligand>
</feature>
<gene>
    <name evidence="15" type="primary">napA</name>
    <name evidence="18" type="ORF">C7H85_04755</name>
</gene>
<dbReference type="PANTHER" id="PTHR43105">
    <property type="entry name" value="RESPIRATORY NITRATE REDUCTASE"/>
    <property type="match status" value="1"/>
</dbReference>
<keyword evidence="10 15" id="KW-0408">Iron</keyword>
<dbReference type="InterPro" id="IPR006657">
    <property type="entry name" value="MoPterin_dinucl-bd_dom"/>
</dbReference>
<dbReference type="Gene3D" id="2.40.40.20">
    <property type="match status" value="1"/>
</dbReference>
<dbReference type="GO" id="GO:0042597">
    <property type="term" value="C:periplasmic space"/>
    <property type="evidence" value="ECO:0007669"/>
    <property type="project" value="UniProtKB-SubCell"/>
</dbReference>
<feature type="signal peptide" evidence="16">
    <location>
        <begin position="1"/>
        <end position="29"/>
    </location>
</feature>
<dbReference type="GO" id="GO:0009325">
    <property type="term" value="C:nitrate reductase complex"/>
    <property type="evidence" value="ECO:0007669"/>
    <property type="project" value="TreeGrafter"/>
</dbReference>
<dbReference type="GO" id="GO:0051539">
    <property type="term" value="F:4 iron, 4 sulfur cluster binding"/>
    <property type="evidence" value="ECO:0007669"/>
    <property type="project" value="UniProtKB-KW"/>
</dbReference>
<dbReference type="GO" id="GO:0042128">
    <property type="term" value="P:nitrate assimilation"/>
    <property type="evidence" value="ECO:0007669"/>
    <property type="project" value="UniProtKB-UniRule"/>
</dbReference>
<feature type="binding site" evidence="15">
    <location>
        <begin position="719"/>
        <end position="728"/>
    </location>
    <ligand>
        <name>Mo-bis(molybdopterin guanine dinucleotide)</name>
        <dbReference type="ChEBI" id="CHEBI:60539"/>
    </ligand>
</feature>
<dbReference type="Proteomes" id="UP000240243">
    <property type="component" value="Unassembled WGS sequence"/>
</dbReference>
<evidence type="ECO:0000256" key="12">
    <source>
        <dbReference type="ARBA" id="ARBA00023063"/>
    </source>
</evidence>
<dbReference type="CDD" id="cd02754">
    <property type="entry name" value="MopB_Nitrate-R-NapA-like"/>
    <property type="match status" value="1"/>
</dbReference>
<feature type="binding site" evidence="15">
    <location>
        <position position="795"/>
    </location>
    <ligand>
        <name>substrate</name>
    </ligand>
</feature>
<dbReference type="GO" id="GO:0006777">
    <property type="term" value="P:Mo-molybdopterin cofactor biosynthetic process"/>
    <property type="evidence" value="ECO:0007669"/>
    <property type="project" value="UniProtKB-UniRule"/>
</dbReference>
<feature type="binding site" evidence="15">
    <location>
        <position position="533"/>
    </location>
    <ligand>
        <name>Mo-bis(molybdopterin guanine dinucleotide)</name>
        <dbReference type="ChEBI" id="CHEBI:60539"/>
    </ligand>
</feature>
<sequence>MKLSRRAFMKANAVAAAAAAAGLAVPAGATNLITSRDQTAIKWDKAPCRFCGTGCSVLVGSQDGRVVATQGDPEAPVNKGLNCIKGYFLSKIMYGKDRLTTPLLRMKDGKFDKNGDFTPISWDQAFDIMAEKWKAALKERGPSGVGMFGSGQWTIMEGYAASKLLKAGFRSNNLDPNARHCMASAVAGFMRTFGMDEPMGCYDDIEATDAFVLWGSNMAEMHPILWSRLTDRRLSAPHVQVHVLSTFEHRSFELADNGIVFHPQTDLAILNYIAHYIIENGYVNQEFIEKHVNFVKGETDIGYGLRPTHPLQQVAENPDSGAATPMTFEAFADFVADYDVETVSRLSGVPTDKLEALAQAYADPYIKVVSFWTMGFNQHTRGTWANNMVYNIHLLTGKISEPGNSPFSLTGQPSACGTAREVGTFAHRLPADMVVTNDKHRASAEKIWKLPAGTINPEVGYHAVVQNRMLKDGKLNAYWVMCNNNMQAAPNINEEGLPGYRNPANFIVVSDAYPTVTAQAADLVLPAAMWVEKEGGYGNAERRTQVWYQQVKSPEGAKSDLWQLMEFSKRFTVEEVWSEELIAQIPEYRGKTLYEVLYRNGQVDQFPSEDCKNELNDERDHFGFYVQKGLFEEYAEFGRGHAHDLAPYDMYHQARGLRWPVVDGQETRWRYREGHDPYVEKGSGVQFYGHQDNKAVIFALPYEPAPEVPDAEYNLWLSTGRVLEHWHSGSMTRRVPELHKAYPDAQVFMHPDDARERGLRRGDEVVIASRRGEMRSRVETRGRNRPPKGLVFVPWFDENQLINRLTLDATCPLSKQTDFKKCAVKVMKA</sequence>
<keyword evidence="6 15" id="KW-0732">Signal</keyword>
<keyword evidence="3 15" id="KW-0004">4Fe-4S</keyword>
<comment type="caution">
    <text evidence="18">The sequence shown here is derived from an EMBL/GenBank/DDBJ whole genome shotgun (WGS) entry which is preliminary data.</text>
</comment>
<feature type="binding site" evidence="15">
    <location>
        <position position="820"/>
    </location>
    <ligand>
        <name>Mo-bis(molybdopterin guanine dinucleotide)</name>
        <dbReference type="ChEBI" id="CHEBI:60539"/>
    </ligand>
</feature>
<keyword evidence="19" id="KW-1185">Reference proteome</keyword>
<dbReference type="Gene3D" id="3.40.228.10">
    <property type="entry name" value="Dimethylsulfoxide Reductase, domain 2"/>
    <property type="match status" value="1"/>
</dbReference>
<comment type="catalytic activity">
    <reaction evidence="13 15">
        <text>2 Fe(II)-[cytochrome] + nitrate + 2 H(+) = 2 Fe(III)-[cytochrome] + nitrite + H2O</text>
        <dbReference type="Rhea" id="RHEA:12909"/>
        <dbReference type="Rhea" id="RHEA-COMP:11777"/>
        <dbReference type="Rhea" id="RHEA-COMP:11778"/>
        <dbReference type="ChEBI" id="CHEBI:15377"/>
        <dbReference type="ChEBI" id="CHEBI:15378"/>
        <dbReference type="ChEBI" id="CHEBI:16301"/>
        <dbReference type="ChEBI" id="CHEBI:17632"/>
        <dbReference type="ChEBI" id="CHEBI:29033"/>
        <dbReference type="ChEBI" id="CHEBI:29034"/>
        <dbReference type="EC" id="1.9.6.1"/>
    </reaction>
</comment>
<feature type="binding site" evidence="15">
    <location>
        <position position="48"/>
    </location>
    <ligand>
        <name>[4Fe-4S] cluster</name>
        <dbReference type="ChEBI" id="CHEBI:49883"/>
    </ligand>
</feature>
<evidence type="ECO:0000256" key="14">
    <source>
        <dbReference type="ARBA" id="ARBA00055000"/>
    </source>
</evidence>
<dbReference type="GO" id="GO:0045333">
    <property type="term" value="P:cellular respiration"/>
    <property type="evidence" value="ECO:0007669"/>
    <property type="project" value="UniProtKB-ARBA"/>
</dbReference>
<comment type="PTM">
    <text evidence="15">Predicted to be exported by the Tat system. The position of the signal peptide cleavage has not been experimentally proven.</text>
</comment>
<dbReference type="InterPro" id="IPR050123">
    <property type="entry name" value="Prok_molybdopt-oxidoreductase"/>
</dbReference>
<dbReference type="Pfam" id="PF00384">
    <property type="entry name" value="Molybdopterin"/>
    <property type="match status" value="1"/>
</dbReference>
<dbReference type="GO" id="GO:0043546">
    <property type="term" value="F:molybdopterin cofactor binding"/>
    <property type="evidence" value="ECO:0007669"/>
    <property type="project" value="InterPro"/>
</dbReference>
<dbReference type="InterPro" id="IPR041957">
    <property type="entry name" value="CT_Nitrate-R-NapA-like"/>
</dbReference>
<dbReference type="SUPFAM" id="SSF50692">
    <property type="entry name" value="ADC-like"/>
    <property type="match status" value="1"/>
</dbReference>
<dbReference type="InterPro" id="IPR006656">
    <property type="entry name" value="Mopterin_OxRdtase"/>
</dbReference>
<feature type="binding site" evidence="15">
    <location>
        <begin position="214"/>
        <end position="221"/>
    </location>
    <ligand>
        <name>Mo-bis(molybdopterin guanine dinucleotide)</name>
        <dbReference type="ChEBI" id="CHEBI:60539"/>
    </ligand>
</feature>
<dbReference type="AlphaFoldDB" id="A0A2P7RD46"/>
<evidence type="ECO:0000256" key="10">
    <source>
        <dbReference type="ARBA" id="ARBA00023004"/>
    </source>
</evidence>
<evidence type="ECO:0000256" key="1">
    <source>
        <dbReference type="ARBA" id="ARBA00008747"/>
    </source>
</evidence>
<keyword evidence="9 15" id="KW-0560">Oxidoreductase</keyword>
<keyword evidence="8 15" id="KW-0249">Electron transport</keyword>
<feature type="binding site" evidence="15">
    <location>
        <position position="177"/>
    </location>
    <ligand>
        <name>Mo-bis(molybdopterin guanine dinucleotide)</name>
        <dbReference type="ChEBI" id="CHEBI:60539"/>
    </ligand>
</feature>
<feature type="binding site" evidence="15">
    <location>
        <position position="83"/>
    </location>
    <ligand>
        <name>[4Fe-4S] cluster</name>
        <dbReference type="ChEBI" id="CHEBI:49883"/>
    </ligand>
</feature>
<evidence type="ECO:0000256" key="2">
    <source>
        <dbReference type="ARBA" id="ARBA00022448"/>
    </source>
</evidence>
<evidence type="ECO:0000256" key="8">
    <source>
        <dbReference type="ARBA" id="ARBA00022982"/>
    </source>
</evidence>
<feature type="binding site" evidence="15">
    <location>
        <position position="152"/>
    </location>
    <ligand>
        <name>Mo-bis(molybdopterin guanine dinucleotide)</name>
        <dbReference type="ChEBI" id="CHEBI:60539"/>
    </ligand>
</feature>
<dbReference type="InterPro" id="IPR027467">
    <property type="entry name" value="MopterinOxRdtase_cofactor_BS"/>
</dbReference>
<evidence type="ECO:0000256" key="11">
    <source>
        <dbReference type="ARBA" id="ARBA00023014"/>
    </source>
</evidence>
<evidence type="ECO:0000256" key="6">
    <source>
        <dbReference type="ARBA" id="ARBA00022729"/>
    </source>
</evidence>
<feature type="binding site" evidence="15">
    <location>
        <begin position="510"/>
        <end position="511"/>
    </location>
    <ligand>
        <name>Mo-bis(molybdopterin guanine dinucleotide)</name>
        <dbReference type="ChEBI" id="CHEBI:60539"/>
    </ligand>
</feature>
<evidence type="ECO:0000256" key="15">
    <source>
        <dbReference type="HAMAP-Rule" id="MF_01630"/>
    </source>
</evidence>
<comment type="cofactor">
    <cofactor evidence="15">
        <name>[4Fe-4S] cluster</name>
        <dbReference type="ChEBI" id="CHEBI:49883"/>
    </cofactor>
    <text evidence="15">Binds 1 [4Fe-4S] cluster.</text>
</comment>
<dbReference type="InterPro" id="IPR010051">
    <property type="entry name" value="Periplasm_NO3_reductase_lsu"/>
</dbReference>
<dbReference type="GO" id="GO:0030151">
    <property type="term" value="F:molybdenum ion binding"/>
    <property type="evidence" value="ECO:0007669"/>
    <property type="project" value="InterPro"/>
</dbReference>
<dbReference type="PANTHER" id="PTHR43105:SF11">
    <property type="entry name" value="PERIPLASMIC NITRATE REDUCTASE"/>
    <property type="match status" value="1"/>
</dbReference>
<reference evidence="18 19" key="1">
    <citation type="submission" date="2018-03" db="EMBL/GenBank/DDBJ databases">
        <title>The draft genome of Zobellella sp. 59N8.</title>
        <authorList>
            <person name="Liu L."/>
            <person name="Li L."/>
            <person name="Zhang X."/>
            <person name="Liang L."/>
            <person name="Wang T."/>
        </authorList>
    </citation>
    <scope>NUCLEOTIDE SEQUENCE [LARGE SCALE GENOMIC DNA]</scope>
    <source>
        <strain evidence="18 19">59N8</strain>
    </source>
</reference>
<evidence type="ECO:0000256" key="3">
    <source>
        <dbReference type="ARBA" id="ARBA00022485"/>
    </source>
</evidence>
<dbReference type="Pfam" id="PF04879">
    <property type="entry name" value="Molybdop_Fe4S4"/>
    <property type="match status" value="1"/>
</dbReference>
<dbReference type="NCBIfam" id="NF010055">
    <property type="entry name" value="PRK13532.1"/>
    <property type="match status" value="1"/>
</dbReference>
<dbReference type="OrthoDB" id="9810782at2"/>
<dbReference type="InterPro" id="IPR006311">
    <property type="entry name" value="TAT_signal"/>
</dbReference>
<dbReference type="EMBL" id="PXYG01000001">
    <property type="protein sequence ID" value="PSJ48100.1"/>
    <property type="molecule type" value="Genomic_DNA"/>
</dbReference>
<dbReference type="PROSITE" id="PS51318">
    <property type="entry name" value="TAT"/>
    <property type="match status" value="1"/>
</dbReference>
<keyword evidence="11 15" id="KW-0411">Iron-sulfur</keyword>
<dbReference type="RefSeq" id="WP_106728512.1">
    <property type="nucleotide sequence ID" value="NZ_PXYG01000001.1"/>
</dbReference>
<keyword evidence="4 15" id="KW-0500">Molybdenum</keyword>
<evidence type="ECO:0000256" key="5">
    <source>
        <dbReference type="ARBA" id="ARBA00022723"/>
    </source>
</evidence>
<feature type="chain" id="PRO_5015131106" description="Periplasmic nitrate reductase" evidence="16">
    <location>
        <begin position="30"/>
        <end position="829"/>
    </location>
</feature>
<dbReference type="HAMAP" id="MF_01630">
    <property type="entry name" value="Nitrate_reduct_NapA"/>
    <property type="match status" value="1"/>
</dbReference>
<dbReference type="SUPFAM" id="SSF53706">
    <property type="entry name" value="Formate dehydrogenase/DMSO reductase, domains 1-3"/>
    <property type="match status" value="1"/>
</dbReference>
<dbReference type="FunFam" id="2.40.40.20:FF:000005">
    <property type="entry name" value="Periplasmic nitrate reductase"/>
    <property type="match status" value="1"/>
</dbReference>
<name>A0A2P7RD46_9GAMM</name>
<feature type="binding site" evidence="15">
    <location>
        <position position="374"/>
    </location>
    <ligand>
        <name>Mo-bis(molybdopterin guanine dinucleotide)</name>
        <dbReference type="ChEBI" id="CHEBI:60539"/>
    </ligand>
</feature>
<dbReference type="GO" id="GO:0050140">
    <property type="term" value="F:nitrate reductase (cytochrome) activity"/>
    <property type="evidence" value="ECO:0007669"/>
    <property type="project" value="UniProtKB-EC"/>
</dbReference>
<dbReference type="Gene3D" id="3.30.200.210">
    <property type="match status" value="1"/>
</dbReference>
<evidence type="ECO:0000256" key="16">
    <source>
        <dbReference type="SAM" id="SignalP"/>
    </source>
</evidence>
<feature type="binding site" evidence="15">
    <location>
        <position position="85"/>
    </location>
    <ligand>
        <name>Mo-bis(molybdopterin guanine dinucleotide)</name>
        <dbReference type="ChEBI" id="CHEBI:60539"/>
    </ligand>
</feature>
<evidence type="ECO:0000256" key="7">
    <source>
        <dbReference type="ARBA" id="ARBA00022764"/>
    </source>
</evidence>
<comment type="similarity">
    <text evidence="1 15">Belongs to the prokaryotic molybdopterin-containing oxidoreductase family. NasA/NapA/NarB subfamily.</text>
</comment>
<protein>
    <recommendedName>
        <fullName evidence="15">Periplasmic nitrate reductase</fullName>
        <ecNumber evidence="15">1.9.6.1</ecNumber>
    </recommendedName>
</protein>
<dbReference type="Gene3D" id="3.40.50.740">
    <property type="match status" value="1"/>
</dbReference>
<feature type="binding site" evidence="15">
    <location>
        <position position="803"/>
    </location>
    <ligand>
        <name>Mo-bis(molybdopterin guanine dinucleotide)</name>
        <dbReference type="ChEBI" id="CHEBI:60539"/>
    </ligand>
</feature>
<feature type="binding site" evidence="15">
    <location>
        <begin position="264"/>
        <end position="266"/>
    </location>
    <ligand>
        <name>Mo-bis(molybdopterin guanine dinucleotide)</name>
        <dbReference type="ChEBI" id="CHEBI:60539"/>
    </ligand>
</feature>
<dbReference type="CDD" id="cd02791">
    <property type="entry name" value="MopB_CT_Nitrate-R-NapA-like"/>
    <property type="match status" value="1"/>
</dbReference>
<dbReference type="PROSITE" id="PS00551">
    <property type="entry name" value="MOLYBDOPTERIN_PROK_1"/>
    <property type="match status" value="1"/>
</dbReference>
<keyword evidence="12 15" id="KW-0534">Nitrate assimilation</keyword>
<keyword evidence="7 15" id="KW-0574">Periplasm</keyword>
<organism evidence="18 19">
    <name type="scientific">Zobellella endophytica</name>
    <dbReference type="NCBI Taxonomy" id="2116700"/>
    <lineage>
        <taxon>Bacteria</taxon>
        <taxon>Pseudomonadati</taxon>
        <taxon>Pseudomonadota</taxon>
        <taxon>Gammaproteobacteria</taxon>
        <taxon>Aeromonadales</taxon>
        <taxon>Aeromonadaceae</taxon>
        <taxon>Zobellella</taxon>
    </lineage>
</organism>
<dbReference type="EC" id="1.9.6.1" evidence="15"/>
<feature type="binding site" evidence="15">
    <location>
        <position position="560"/>
    </location>
    <ligand>
        <name>Mo-bis(molybdopterin guanine dinucleotide)</name>
        <dbReference type="ChEBI" id="CHEBI:60539"/>
    </ligand>
</feature>
<comment type="function">
    <text evidence="14 15">Catalytic subunit of the periplasmic nitrate reductase complex NapAB. Receives electrons from NapB and catalyzes the reduction of nitrate to nitrite.</text>
</comment>
<dbReference type="Pfam" id="PF01568">
    <property type="entry name" value="Molydop_binding"/>
    <property type="match status" value="1"/>
</dbReference>
<feature type="domain" description="4Fe-4S Mo/W bis-MGD-type" evidence="17">
    <location>
        <begin position="41"/>
        <end position="97"/>
    </location>
</feature>
<dbReference type="GO" id="GO:0005506">
    <property type="term" value="F:iron ion binding"/>
    <property type="evidence" value="ECO:0007669"/>
    <property type="project" value="UniProtKB-UniRule"/>
</dbReference>
<feature type="binding site" evidence="15">
    <location>
        <position position="484"/>
    </location>
    <ligand>
        <name>Mo-bis(molybdopterin guanine dinucleotide)</name>
        <dbReference type="ChEBI" id="CHEBI:60539"/>
    </ligand>
</feature>
<dbReference type="GO" id="GO:0009055">
    <property type="term" value="F:electron transfer activity"/>
    <property type="evidence" value="ECO:0007669"/>
    <property type="project" value="UniProtKB-UniRule"/>
</dbReference>
<comment type="subcellular location">
    <subcellularLocation>
        <location evidence="15">Periplasm</location>
    </subcellularLocation>
</comment>
<evidence type="ECO:0000256" key="13">
    <source>
        <dbReference type="ARBA" id="ARBA00052176"/>
    </source>
</evidence>
<comment type="cofactor">
    <cofactor evidence="15">
        <name>Mo-bis(molybdopterin guanine dinucleotide)</name>
        <dbReference type="ChEBI" id="CHEBI:60539"/>
    </cofactor>
    <text evidence="15">Binds 1 molybdenum-bis(molybdopterin guanine dinucleotide) (Mo-bis-MGD) cofactor per subunit.</text>
</comment>
<feature type="binding site" evidence="15">
    <location>
        <position position="51"/>
    </location>
    <ligand>
        <name>[4Fe-4S] cluster</name>
        <dbReference type="ChEBI" id="CHEBI:49883"/>
    </ligand>
</feature>
<evidence type="ECO:0000259" key="17">
    <source>
        <dbReference type="PROSITE" id="PS51669"/>
    </source>
</evidence>
<keyword evidence="2 15" id="KW-0813">Transport</keyword>
<proteinExistence type="inferred from homology"/>
<dbReference type="InterPro" id="IPR009010">
    <property type="entry name" value="Asp_de-COase-like_dom_sf"/>
</dbReference>
<dbReference type="NCBIfam" id="TIGR01706">
    <property type="entry name" value="NAPA"/>
    <property type="match status" value="1"/>
</dbReference>
<evidence type="ECO:0000313" key="19">
    <source>
        <dbReference type="Proteomes" id="UP000240243"/>
    </source>
</evidence>